<evidence type="ECO:0000313" key="3">
    <source>
        <dbReference type="Proteomes" id="UP000509791"/>
    </source>
</evidence>
<dbReference type="AlphaFoldDB" id="A0A7U7C6X7"/>
<reference evidence="3 4" key="1">
    <citation type="submission" date="2020-06" db="EMBL/GenBank/DDBJ databases">
        <authorList>
            <person name="Chuat V."/>
        </authorList>
    </citation>
    <scope>NUCLEOTIDE SEQUENCE [LARGE SCALE GENOMIC DNA]</scope>
    <source>
        <strain evidence="1">STH_CIRM_336</strain>
        <strain evidence="2">STH_CIRM_998</strain>
    </source>
</reference>
<name>A0A7U7C6X7_STRTR</name>
<organism evidence="1 4">
    <name type="scientific">Streptococcus thermophilus</name>
    <dbReference type="NCBI Taxonomy" id="1308"/>
    <lineage>
        <taxon>Bacteria</taxon>
        <taxon>Bacillati</taxon>
        <taxon>Bacillota</taxon>
        <taxon>Bacilli</taxon>
        <taxon>Lactobacillales</taxon>
        <taxon>Streptococcaceae</taxon>
        <taxon>Streptococcus</taxon>
    </lineage>
</organism>
<evidence type="ECO:0000313" key="1">
    <source>
        <dbReference type="EMBL" id="CAD0136380.1"/>
    </source>
</evidence>
<dbReference type="Proteomes" id="UP000509791">
    <property type="component" value="Chromosome"/>
</dbReference>
<dbReference type="GO" id="GO:0008765">
    <property type="term" value="F:UDP-N-acetylmuramoylalanyl-D-glutamate-2,6-diaminopimelate ligase activity"/>
    <property type="evidence" value="ECO:0007669"/>
    <property type="project" value="UniProtKB-EC"/>
</dbReference>
<evidence type="ECO:0000313" key="2">
    <source>
        <dbReference type="EMBL" id="CAD0151315.1"/>
    </source>
</evidence>
<protein>
    <submittedName>
        <fullName evidence="1">UDP-N-acetylmuramoylalanyl-D-glutamate--2, 6-diaminopimelate ligase</fullName>
        <ecNumber evidence="1">6.3.2.13</ecNumber>
    </submittedName>
</protein>
<dbReference type="EMBL" id="LR822027">
    <property type="protein sequence ID" value="CAD0151315.1"/>
    <property type="molecule type" value="Genomic_DNA"/>
</dbReference>
<gene>
    <name evidence="2" type="ORF">STHERMO_0426</name>
    <name evidence="1" type="ORF">STHERMO_0435</name>
</gene>
<accession>A0A7U7C6X7</accession>
<dbReference type="EMBL" id="LR822017">
    <property type="protein sequence ID" value="CAD0136380.1"/>
    <property type="molecule type" value="Genomic_DNA"/>
</dbReference>
<sequence length="43" mass="4626">MARTNNETDAVIIAGKGADAYQIVNGKRTAYAGDLNIPKNYLN</sequence>
<evidence type="ECO:0000313" key="4">
    <source>
        <dbReference type="Proteomes" id="UP000509833"/>
    </source>
</evidence>
<proteinExistence type="predicted"/>
<dbReference type="EC" id="6.3.2.13" evidence="1"/>
<dbReference type="Proteomes" id="UP000509833">
    <property type="component" value="Chromosome"/>
</dbReference>
<keyword evidence="1" id="KW-0436">Ligase</keyword>